<gene>
    <name evidence="1" type="ORF">ABLG96_00380</name>
</gene>
<dbReference type="AlphaFoldDB" id="A0AAU8DPD4"/>
<dbReference type="EMBL" id="CP159218">
    <property type="protein sequence ID" value="XCG63846.1"/>
    <property type="molecule type" value="Genomic_DNA"/>
</dbReference>
<organism evidence="1">
    <name type="scientific">Nakamurella sp. A5-74</name>
    <dbReference type="NCBI Taxonomy" id="3158264"/>
    <lineage>
        <taxon>Bacteria</taxon>
        <taxon>Bacillati</taxon>
        <taxon>Actinomycetota</taxon>
        <taxon>Actinomycetes</taxon>
        <taxon>Nakamurellales</taxon>
        <taxon>Nakamurellaceae</taxon>
        <taxon>Nakamurella</taxon>
    </lineage>
</organism>
<sequence>MPDEQRTGRRDLAAVIAAVDAMTPASTEWTPTSVSIVKPANPVTRESPDGAPVWPVPVTTEVQKVLDRSEGGCVTVTGPTAKRLLAAARARSTTAAMWTVNDRPEFMAIGVVLDGLGPCS</sequence>
<accession>A0AAU8DPD4</accession>
<evidence type="ECO:0000313" key="1">
    <source>
        <dbReference type="EMBL" id="XCG63846.1"/>
    </source>
</evidence>
<protein>
    <submittedName>
        <fullName evidence="1">Uncharacterized protein</fullName>
    </submittedName>
</protein>
<name>A0AAU8DPD4_9ACTN</name>
<proteinExistence type="predicted"/>
<dbReference type="RefSeq" id="WP_353649461.1">
    <property type="nucleotide sequence ID" value="NZ_CP159218.1"/>
</dbReference>
<reference evidence="1" key="1">
    <citation type="submission" date="2024-05" db="EMBL/GenBank/DDBJ databases">
        <authorList>
            <person name="Cai S.Y."/>
            <person name="Jin L.M."/>
            <person name="Li H.R."/>
        </authorList>
    </citation>
    <scope>NUCLEOTIDE SEQUENCE</scope>
    <source>
        <strain evidence="1">A5-74</strain>
    </source>
</reference>